<dbReference type="Proteomes" id="UP001620409">
    <property type="component" value="Unassembled WGS sequence"/>
</dbReference>
<protein>
    <submittedName>
        <fullName evidence="3">Subclass B3 metallo-beta-lactamase</fullName>
    </submittedName>
</protein>
<evidence type="ECO:0000313" key="4">
    <source>
        <dbReference type="Proteomes" id="UP001620409"/>
    </source>
</evidence>
<feature type="chain" id="PRO_5046284024" evidence="1">
    <location>
        <begin position="20"/>
        <end position="296"/>
    </location>
</feature>
<sequence length="296" mass="31686">MKPLSALCAMVLACAMAHADTTAADSDFRATWTQPQKPFQIYGNTYYVGSHGLSAILITSPKGHVLIDGTLPENAAMIESNIRALGFRVQDIKLILNSHAHGDHAGAIAALAHDSGAPVAASAKSAKAMELGGDDPDDPQHGMAPFYPKISKIRIVANGETVRIGSLALHMHAMPGHTPGSTGWTWRSCEENRCLSIVYADSISLLSTDDYRYTDPAHPELLAGYRHTLAMLAVLPCDILLTPHPRDGFFEKAAGIAPGKSNPLIDTQACKAYADEGQQNLEQRVQKEAGTQKATH</sequence>
<dbReference type="InterPro" id="IPR001279">
    <property type="entry name" value="Metallo-B-lactamas"/>
</dbReference>
<dbReference type="Pfam" id="PF00753">
    <property type="entry name" value="Lactamase_B"/>
    <property type="match status" value="1"/>
</dbReference>
<dbReference type="PANTHER" id="PTHR42951">
    <property type="entry name" value="METALLO-BETA-LACTAMASE DOMAIN-CONTAINING"/>
    <property type="match status" value="1"/>
</dbReference>
<dbReference type="EMBL" id="JADIKI010000023">
    <property type="protein sequence ID" value="MFK2855286.1"/>
    <property type="molecule type" value="Genomic_DNA"/>
</dbReference>
<keyword evidence="4" id="KW-1185">Reference proteome</keyword>
<dbReference type="NCBIfam" id="NF012229">
    <property type="entry name" value="bla_class_B_core"/>
    <property type="match status" value="1"/>
</dbReference>
<name>A0ABW8IJA4_9GAMM</name>
<evidence type="ECO:0000256" key="1">
    <source>
        <dbReference type="SAM" id="SignalP"/>
    </source>
</evidence>
<accession>A0ABW8IJA4</accession>
<feature type="signal peptide" evidence="1">
    <location>
        <begin position="1"/>
        <end position="19"/>
    </location>
</feature>
<dbReference type="SMART" id="SM00849">
    <property type="entry name" value="Lactamase_B"/>
    <property type="match status" value="1"/>
</dbReference>
<proteinExistence type="predicted"/>
<feature type="domain" description="Metallo-beta-lactamase" evidence="2">
    <location>
        <begin position="52"/>
        <end position="244"/>
    </location>
</feature>
<evidence type="ECO:0000259" key="2">
    <source>
        <dbReference type="SMART" id="SM00849"/>
    </source>
</evidence>
<gene>
    <name evidence="3" type="primary">bla</name>
    <name evidence="3" type="ORF">ISP18_11835</name>
</gene>
<dbReference type="InterPro" id="IPR036866">
    <property type="entry name" value="RibonucZ/Hydroxyglut_hydro"/>
</dbReference>
<reference evidence="3 4" key="1">
    <citation type="submission" date="2020-10" db="EMBL/GenBank/DDBJ databases">
        <title>Phylogeny of dyella-like bacteria.</title>
        <authorList>
            <person name="Fu J."/>
        </authorList>
    </citation>
    <scope>NUCLEOTIDE SEQUENCE [LARGE SCALE GENOMIC DNA]</scope>
    <source>
        <strain evidence="3 4">DHG40</strain>
    </source>
</reference>
<dbReference type="NCBIfam" id="NF033105">
    <property type="entry name" value="bla_subclass_B3"/>
    <property type="match status" value="1"/>
</dbReference>
<evidence type="ECO:0000313" key="3">
    <source>
        <dbReference type="EMBL" id="MFK2855286.1"/>
    </source>
</evidence>
<organism evidence="3 4">
    <name type="scientific">Dyella humi</name>
    <dbReference type="NCBI Taxonomy" id="1770547"/>
    <lineage>
        <taxon>Bacteria</taxon>
        <taxon>Pseudomonadati</taxon>
        <taxon>Pseudomonadota</taxon>
        <taxon>Gammaproteobacteria</taxon>
        <taxon>Lysobacterales</taxon>
        <taxon>Rhodanobacteraceae</taxon>
        <taxon>Dyella</taxon>
    </lineage>
</organism>
<comment type="caution">
    <text evidence="3">The sequence shown here is derived from an EMBL/GenBank/DDBJ whole genome shotgun (WGS) entry which is preliminary data.</text>
</comment>
<dbReference type="RefSeq" id="WP_380006290.1">
    <property type="nucleotide sequence ID" value="NZ_JADIKI010000023.1"/>
</dbReference>
<dbReference type="Gene3D" id="3.60.15.10">
    <property type="entry name" value="Ribonuclease Z/Hydroxyacylglutathione hydrolase-like"/>
    <property type="match status" value="1"/>
</dbReference>
<keyword evidence="1" id="KW-0732">Signal</keyword>
<dbReference type="PANTHER" id="PTHR42951:SF17">
    <property type="entry name" value="METALLO-BETA-LACTAMASE DOMAIN-CONTAINING PROTEIN"/>
    <property type="match status" value="1"/>
</dbReference>
<dbReference type="InterPro" id="IPR050855">
    <property type="entry name" value="NDM-1-like"/>
</dbReference>
<dbReference type="SUPFAM" id="SSF56281">
    <property type="entry name" value="Metallo-hydrolase/oxidoreductase"/>
    <property type="match status" value="1"/>
</dbReference>